<protein>
    <submittedName>
        <fullName evidence="1">Uncharacterized protein</fullName>
    </submittedName>
</protein>
<organism evidence="1">
    <name type="scientific">uncultured Chloroflexota bacterium</name>
    <dbReference type="NCBI Taxonomy" id="166587"/>
    <lineage>
        <taxon>Bacteria</taxon>
        <taxon>Bacillati</taxon>
        <taxon>Chloroflexota</taxon>
        <taxon>environmental samples</taxon>
    </lineage>
</organism>
<dbReference type="Gene3D" id="3.40.50.300">
    <property type="entry name" value="P-loop containing nucleotide triphosphate hydrolases"/>
    <property type="match status" value="1"/>
</dbReference>
<dbReference type="EMBL" id="CADCTC010000171">
    <property type="protein sequence ID" value="CAA9268593.1"/>
    <property type="molecule type" value="Genomic_DNA"/>
</dbReference>
<proteinExistence type="predicted"/>
<dbReference type="AlphaFoldDB" id="A0A6J4J3L8"/>
<sequence>MLIHCHGDPQVIVRRYRERAERGERHPGHHDLQLVDAVSEAIGSGAYEPLNLSVPTLRVDTTVPATLATLDTPGTRPDDHPYAPSFADILAFIQDIAPQS</sequence>
<reference evidence="1" key="1">
    <citation type="submission" date="2020-02" db="EMBL/GenBank/DDBJ databases">
        <authorList>
            <person name="Meier V. D."/>
        </authorList>
    </citation>
    <scope>NUCLEOTIDE SEQUENCE</scope>
    <source>
        <strain evidence="1">AVDCRST_MAG77</strain>
    </source>
</reference>
<gene>
    <name evidence="1" type="ORF">AVDCRST_MAG77-3052</name>
</gene>
<dbReference type="InterPro" id="IPR027417">
    <property type="entry name" value="P-loop_NTPase"/>
</dbReference>
<evidence type="ECO:0000313" key="1">
    <source>
        <dbReference type="EMBL" id="CAA9268593.1"/>
    </source>
</evidence>
<name>A0A6J4J3L8_9CHLR</name>
<accession>A0A6J4J3L8</accession>